<dbReference type="AlphaFoldDB" id="A0A5C5UAY4"/>
<comment type="caution">
    <text evidence="1">The sequence shown here is derived from an EMBL/GenBank/DDBJ whole genome shotgun (WGS) entry which is preliminary data.</text>
</comment>
<evidence type="ECO:0000313" key="2">
    <source>
        <dbReference type="Proteomes" id="UP000320791"/>
    </source>
</evidence>
<name>A0A5C5UAY4_9CORY</name>
<accession>A0A5C5UAY4</accession>
<sequence>MATALPDRIATNTETHSIEETHRTLVHEHATALGFPHSHSSSAATTHFNSKELIAELRVTTPADDGISSARFLTAASAFLLRRRQAGLSITVDEAIAVRVAYTILHSGQQFSEPFPIWGTSGFRHYQTYMSLTDPGTGHLDGTTLKASHLHGSIVHVEHLERGISRRREDLEPYRIPSRKTVSRVRLHAGSSAPTSTYIGRPMFDGNVDDSMLKTAHTFGGAASSLFADGLTECKLSIESMTATQAIIFMRSMTAATQFDRTSQVLSAAFNINTLIVDDRSETVRQNGGQPLVIRDRIEIGKHFLRGWVDQTTDRTA</sequence>
<dbReference type="OrthoDB" id="5190217at2"/>
<dbReference type="Proteomes" id="UP000320791">
    <property type="component" value="Unassembled WGS sequence"/>
</dbReference>
<reference evidence="1 2" key="1">
    <citation type="submission" date="2019-08" db="EMBL/GenBank/DDBJ databases">
        <authorList>
            <person name="Lei W."/>
        </authorList>
    </citation>
    <scope>NUCLEOTIDE SEQUENCE [LARGE SCALE GENOMIC DNA]</scope>
    <source>
        <strain evidence="1 2">CCUG 58627</strain>
    </source>
</reference>
<dbReference type="RefSeq" id="WP_146325146.1">
    <property type="nucleotide sequence ID" value="NZ_BAABLR010000068.1"/>
</dbReference>
<protein>
    <submittedName>
        <fullName evidence="1">Uncharacterized protein</fullName>
    </submittedName>
</protein>
<evidence type="ECO:0000313" key="1">
    <source>
        <dbReference type="EMBL" id="TWT23063.1"/>
    </source>
</evidence>
<gene>
    <name evidence="1" type="ORF">FRX94_10005</name>
</gene>
<proteinExistence type="predicted"/>
<dbReference type="EMBL" id="VOHM01000023">
    <property type="protein sequence ID" value="TWT23063.1"/>
    <property type="molecule type" value="Genomic_DNA"/>
</dbReference>
<organism evidence="1 2">
    <name type="scientific">Corynebacterium canis</name>
    <dbReference type="NCBI Taxonomy" id="679663"/>
    <lineage>
        <taxon>Bacteria</taxon>
        <taxon>Bacillati</taxon>
        <taxon>Actinomycetota</taxon>
        <taxon>Actinomycetes</taxon>
        <taxon>Mycobacteriales</taxon>
        <taxon>Corynebacteriaceae</taxon>
        <taxon>Corynebacterium</taxon>
    </lineage>
</organism>
<keyword evidence="2" id="KW-1185">Reference proteome</keyword>